<protein>
    <submittedName>
        <fullName evidence="2">DUF3786 domain-containing protein</fullName>
    </submittedName>
</protein>
<dbReference type="InterPro" id="IPR024264">
    <property type="entry name" value="DUF3786"/>
</dbReference>
<dbReference type="Proteomes" id="UP000886723">
    <property type="component" value="Unassembled WGS sequence"/>
</dbReference>
<dbReference type="Pfam" id="PF12654">
    <property type="entry name" value="DUF3786"/>
    <property type="match status" value="1"/>
</dbReference>
<evidence type="ECO:0000313" key="3">
    <source>
        <dbReference type="Proteomes" id="UP000886723"/>
    </source>
</evidence>
<dbReference type="AlphaFoldDB" id="A0A9D1NY58"/>
<gene>
    <name evidence="2" type="ORF">IAA63_13520</name>
</gene>
<evidence type="ECO:0000313" key="2">
    <source>
        <dbReference type="EMBL" id="HIV14139.1"/>
    </source>
</evidence>
<proteinExistence type="predicted"/>
<accession>A0A9D1NY58</accession>
<feature type="domain" description="DUF3786" evidence="1">
    <location>
        <begin position="25"/>
        <end position="200"/>
    </location>
</feature>
<organism evidence="2 3">
    <name type="scientific">Candidatus Pullilachnospira stercoravium</name>
    <dbReference type="NCBI Taxonomy" id="2840913"/>
    <lineage>
        <taxon>Bacteria</taxon>
        <taxon>Bacillati</taxon>
        <taxon>Bacillota</taxon>
        <taxon>Clostridia</taxon>
        <taxon>Lachnospirales</taxon>
        <taxon>Lachnospiraceae</taxon>
        <taxon>Lachnospiraceae incertae sedis</taxon>
        <taxon>Candidatus Pullilachnospira</taxon>
    </lineage>
</organism>
<sequence>MEKIKSNYEIMKERMAERFLTYDQEGIIRKLSLRADEEYLYLTFLSFGYRVNRRNGGIQWFDRTAGRWREAQYNDAMTIYDLLCCSKEGGRVSGQYVMLQNLASVASGTMFAGKGILEQEAKGLDHRDEELAAACERLGGSREKTGDVAYKIPVWENLCVIFRFWNSDEEFPAQLQFLCDRNMLDFMHYETVWFLVSHIILLLKQDLTGHPPSVVL</sequence>
<reference evidence="2" key="2">
    <citation type="journal article" date="2021" name="PeerJ">
        <title>Extensive microbial diversity within the chicken gut microbiome revealed by metagenomics and culture.</title>
        <authorList>
            <person name="Gilroy R."/>
            <person name="Ravi A."/>
            <person name="Getino M."/>
            <person name="Pursley I."/>
            <person name="Horton D.L."/>
            <person name="Alikhan N.F."/>
            <person name="Baker D."/>
            <person name="Gharbi K."/>
            <person name="Hall N."/>
            <person name="Watson M."/>
            <person name="Adriaenssens E.M."/>
            <person name="Foster-Nyarko E."/>
            <person name="Jarju S."/>
            <person name="Secka A."/>
            <person name="Antonio M."/>
            <person name="Oren A."/>
            <person name="Chaudhuri R.R."/>
            <person name="La Ragione R."/>
            <person name="Hildebrand F."/>
            <person name="Pallen M.J."/>
        </authorList>
    </citation>
    <scope>NUCLEOTIDE SEQUENCE</scope>
    <source>
        <strain evidence="2">ChiBcec2-4451</strain>
    </source>
</reference>
<comment type="caution">
    <text evidence="2">The sequence shown here is derived from an EMBL/GenBank/DDBJ whole genome shotgun (WGS) entry which is preliminary data.</text>
</comment>
<evidence type="ECO:0000259" key="1">
    <source>
        <dbReference type="Pfam" id="PF12654"/>
    </source>
</evidence>
<name>A0A9D1NY58_9FIRM</name>
<reference evidence="2" key="1">
    <citation type="submission" date="2020-10" db="EMBL/GenBank/DDBJ databases">
        <authorList>
            <person name="Gilroy R."/>
        </authorList>
    </citation>
    <scope>NUCLEOTIDE SEQUENCE</scope>
    <source>
        <strain evidence="2">ChiBcec2-4451</strain>
    </source>
</reference>
<dbReference type="EMBL" id="DVON01000284">
    <property type="protein sequence ID" value="HIV14139.1"/>
    <property type="molecule type" value="Genomic_DNA"/>
</dbReference>